<accession>A0A9P4Q5R1</accession>
<proteinExistence type="inferred from homology"/>
<dbReference type="PANTHER" id="PTHR24321">
    <property type="entry name" value="DEHYDROGENASES, SHORT CHAIN"/>
    <property type="match status" value="1"/>
</dbReference>
<protein>
    <submittedName>
        <fullName evidence="3">NAD-P-binding protein</fullName>
    </submittedName>
</protein>
<dbReference type="SUPFAM" id="SSF51735">
    <property type="entry name" value="NAD(P)-binding Rossmann-fold domains"/>
    <property type="match status" value="1"/>
</dbReference>
<reference evidence="3" key="1">
    <citation type="journal article" date="2020" name="Stud. Mycol.">
        <title>101 Dothideomycetes genomes: a test case for predicting lifestyles and emergence of pathogens.</title>
        <authorList>
            <person name="Haridas S."/>
            <person name="Albert R."/>
            <person name="Binder M."/>
            <person name="Bloem J."/>
            <person name="Labutti K."/>
            <person name="Salamov A."/>
            <person name="Andreopoulos B."/>
            <person name="Baker S."/>
            <person name="Barry K."/>
            <person name="Bills G."/>
            <person name="Bluhm B."/>
            <person name="Cannon C."/>
            <person name="Castanera R."/>
            <person name="Culley D."/>
            <person name="Daum C."/>
            <person name="Ezra D."/>
            <person name="Gonzalez J."/>
            <person name="Henrissat B."/>
            <person name="Kuo A."/>
            <person name="Liang C."/>
            <person name="Lipzen A."/>
            <person name="Lutzoni F."/>
            <person name="Magnuson J."/>
            <person name="Mondo S."/>
            <person name="Nolan M."/>
            <person name="Ohm R."/>
            <person name="Pangilinan J."/>
            <person name="Park H.-J."/>
            <person name="Ramirez L."/>
            <person name="Alfaro M."/>
            <person name="Sun H."/>
            <person name="Tritt A."/>
            <person name="Yoshinaga Y."/>
            <person name="Zwiers L.-H."/>
            <person name="Turgeon B."/>
            <person name="Goodwin S."/>
            <person name="Spatafora J."/>
            <person name="Crous P."/>
            <person name="Grigoriev I."/>
        </authorList>
    </citation>
    <scope>NUCLEOTIDE SEQUENCE</scope>
    <source>
        <strain evidence="3">CBS 116435</strain>
    </source>
</reference>
<dbReference type="PRINTS" id="PR00081">
    <property type="entry name" value="GDHRDH"/>
</dbReference>
<keyword evidence="4" id="KW-1185">Reference proteome</keyword>
<organism evidence="3 4">
    <name type="scientific">Polychaeton citri CBS 116435</name>
    <dbReference type="NCBI Taxonomy" id="1314669"/>
    <lineage>
        <taxon>Eukaryota</taxon>
        <taxon>Fungi</taxon>
        <taxon>Dikarya</taxon>
        <taxon>Ascomycota</taxon>
        <taxon>Pezizomycotina</taxon>
        <taxon>Dothideomycetes</taxon>
        <taxon>Dothideomycetidae</taxon>
        <taxon>Capnodiales</taxon>
        <taxon>Capnodiaceae</taxon>
        <taxon>Polychaeton</taxon>
    </lineage>
</organism>
<dbReference type="EMBL" id="MU003793">
    <property type="protein sequence ID" value="KAF2721083.1"/>
    <property type="molecule type" value="Genomic_DNA"/>
</dbReference>
<dbReference type="Gene3D" id="3.40.50.720">
    <property type="entry name" value="NAD(P)-binding Rossmann-like Domain"/>
    <property type="match status" value="1"/>
</dbReference>
<evidence type="ECO:0000256" key="2">
    <source>
        <dbReference type="ARBA" id="ARBA00023002"/>
    </source>
</evidence>
<dbReference type="Pfam" id="PF13561">
    <property type="entry name" value="adh_short_C2"/>
    <property type="match status" value="1"/>
</dbReference>
<evidence type="ECO:0000313" key="4">
    <source>
        <dbReference type="Proteomes" id="UP000799441"/>
    </source>
</evidence>
<dbReference type="PANTHER" id="PTHR24321:SF8">
    <property type="entry name" value="ESTRADIOL 17-BETA-DEHYDROGENASE 8-RELATED"/>
    <property type="match status" value="1"/>
</dbReference>
<comment type="caution">
    <text evidence="3">The sequence shown here is derived from an EMBL/GenBank/DDBJ whole genome shotgun (WGS) entry which is preliminary data.</text>
</comment>
<evidence type="ECO:0000256" key="1">
    <source>
        <dbReference type="ARBA" id="ARBA00006484"/>
    </source>
</evidence>
<sequence length="291" mass="31700">MASTGSTQLNLGLGLEHTHVLVTGGAGLIGSKVVHFFLEAGARVSCVDLSSSIPLDLKEYVESNDRNLLFLGNIDITKDINEAFTRAEKAFGPVQCCVGMASLDLSVLSHTESLADAKPEDWQRILNVNINGTFMTCQRWLQGLRNALTNGKSDLENVNLVIMGSVSGRLGERFNAAYAASKSAVQYGLMYSLAEDAPRIYPGARVNAVAPGAVDTPRYRDEQQRYGEDFHWKECEATVPLKRAVSMEDVARAIVVLASERWSGSINRQLVAIDNGKMGTLCWTKEEIANS</sequence>
<dbReference type="InterPro" id="IPR002347">
    <property type="entry name" value="SDR_fam"/>
</dbReference>
<dbReference type="Proteomes" id="UP000799441">
    <property type="component" value="Unassembled WGS sequence"/>
</dbReference>
<dbReference type="AlphaFoldDB" id="A0A9P4Q5R1"/>
<dbReference type="CDD" id="cd05233">
    <property type="entry name" value="SDR_c"/>
    <property type="match status" value="1"/>
</dbReference>
<gene>
    <name evidence="3" type="ORF">K431DRAFT_285131</name>
</gene>
<dbReference type="GO" id="GO:0016491">
    <property type="term" value="F:oxidoreductase activity"/>
    <property type="evidence" value="ECO:0007669"/>
    <property type="project" value="UniProtKB-KW"/>
</dbReference>
<dbReference type="OrthoDB" id="10253736at2759"/>
<evidence type="ECO:0000313" key="3">
    <source>
        <dbReference type="EMBL" id="KAF2721083.1"/>
    </source>
</evidence>
<keyword evidence="2" id="KW-0560">Oxidoreductase</keyword>
<dbReference type="InterPro" id="IPR036291">
    <property type="entry name" value="NAD(P)-bd_dom_sf"/>
</dbReference>
<name>A0A9P4Q5R1_9PEZI</name>
<comment type="similarity">
    <text evidence="1">Belongs to the short-chain dehydrogenases/reductases (SDR) family.</text>
</comment>